<feature type="region of interest" description="Disordered" evidence="1">
    <location>
        <begin position="254"/>
        <end position="283"/>
    </location>
</feature>
<dbReference type="PANTHER" id="PTHR34153:SF2">
    <property type="entry name" value="SI:CH211-262H13.3-RELATED"/>
    <property type="match status" value="1"/>
</dbReference>
<gene>
    <name evidence="2" type="ORF">CEUTPL_LOCUS4233</name>
</gene>
<keyword evidence="3" id="KW-1185">Reference proteome</keyword>
<feature type="compositionally biased region" description="Basic and acidic residues" evidence="1">
    <location>
        <begin position="108"/>
        <end position="119"/>
    </location>
</feature>
<proteinExistence type="predicted"/>
<dbReference type="AlphaFoldDB" id="A0A9N9QG86"/>
<sequence>MAQTYAIVEFEKKDCAIVPMTWICGNNCFWPKANIPRLVSEYAPPKEDWSQHMIIKIHDTLEGIENCERRLSQIIEESTNSESVNCLTSSLVRREIMNRNSGNSSDDMTERGSEFHNSKSDPNINELMDEDDVPSKNSSDSSEDLPLAKRKKTLKVDSSKSRENNVWPNSSSSDDDEKSHKGYNTPSTIKVTEKLKTTFAASEDESWNNFPSKAESSKNARVKETNSNVATEPKKKIRVLQNVILPQNNTLNFSQSRFSKPNNDKIATQSCVPSTSSSSTTPKKGFEATVIQHLQKLTEVQDQNTLKIDQMWKFLNESKLKHVSKPEEFPILPVDRKADFQKLEELLLDEPMHTYLKNRLACIGGLNVRTTVMGMLKFCITNRLATKFNWAGQNKKAFKATKLKDVIYEATELCFSSGNGKPSDMNDKVINQAMKDWLRLAAQRKTI</sequence>
<feature type="compositionally biased region" description="Basic and acidic residues" evidence="1">
    <location>
        <begin position="215"/>
        <end position="224"/>
    </location>
</feature>
<organism evidence="2 3">
    <name type="scientific">Ceutorhynchus assimilis</name>
    <name type="common">cabbage seed weevil</name>
    <dbReference type="NCBI Taxonomy" id="467358"/>
    <lineage>
        <taxon>Eukaryota</taxon>
        <taxon>Metazoa</taxon>
        <taxon>Ecdysozoa</taxon>
        <taxon>Arthropoda</taxon>
        <taxon>Hexapoda</taxon>
        <taxon>Insecta</taxon>
        <taxon>Pterygota</taxon>
        <taxon>Neoptera</taxon>
        <taxon>Endopterygota</taxon>
        <taxon>Coleoptera</taxon>
        <taxon>Polyphaga</taxon>
        <taxon>Cucujiformia</taxon>
        <taxon>Curculionidae</taxon>
        <taxon>Ceutorhynchinae</taxon>
        <taxon>Ceutorhynchus</taxon>
    </lineage>
</organism>
<evidence type="ECO:0000256" key="1">
    <source>
        <dbReference type="SAM" id="MobiDB-lite"/>
    </source>
</evidence>
<feature type="region of interest" description="Disordered" evidence="1">
    <location>
        <begin position="98"/>
        <end position="189"/>
    </location>
</feature>
<name>A0A9N9QG86_9CUCU</name>
<feature type="compositionally biased region" description="Polar residues" evidence="1">
    <location>
        <begin position="254"/>
        <end position="273"/>
    </location>
</feature>
<dbReference type="Proteomes" id="UP001152799">
    <property type="component" value="Chromosome 14"/>
</dbReference>
<protein>
    <recommendedName>
        <fullName evidence="4">DUF4806 domain-containing protein</fullName>
    </recommendedName>
</protein>
<reference evidence="2" key="1">
    <citation type="submission" date="2022-01" db="EMBL/GenBank/DDBJ databases">
        <authorList>
            <person name="King R."/>
        </authorList>
    </citation>
    <scope>NUCLEOTIDE SEQUENCE</scope>
</reference>
<dbReference type="OrthoDB" id="6776294at2759"/>
<evidence type="ECO:0000313" key="3">
    <source>
        <dbReference type="Proteomes" id="UP001152799"/>
    </source>
</evidence>
<dbReference type="EMBL" id="OU892290">
    <property type="protein sequence ID" value="CAG9763575.1"/>
    <property type="molecule type" value="Genomic_DNA"/>
</dbReference>
<feature type="region of interest" description="Disordered" evidence="1">
    <location>
        <begin position="201"/>
        <end position="229"/>
    </location>
</feature>
<dbReference type="PANTHER" id="PTHR34153">
    <property type="entry name" value="SI:CH211-262H13.3-RELATED-RELATED"/>
    <property type="match status" value="1"/>
</dbReference>
<evidence type="ECO:0008006" key="4">
    <source>
        <dbReference type="Google" id="ProtNLM"/>
    </source>
</evidence>
<evidence type="ECO:0000313" key="2">
    <source>
        <dbReference type="EMBL" id="CAG9763575.1"/>
    </source>
</evidence>
<accession>A0A9N9QG86</accession>
<feature type="compositionally biased region" description="Basic and acidic residues" evidence="1">
    <location>
        <begin position="154"/>
        <end position="163"/>
    </location>
</feature>